<dbReference type="InterPro" id="IPR018211">
    <property type="entry name" value="ADH_Fe_CS"/>
</dbReference>
<evidence type="ECO:0000313" key="4">
    <source>
        <dbReference type="EMBL" id="MFL9877066.1"/>
    </source>
</evidence>
<dbReference type="Gene3D" id="3.40.50.1970">
    <property type="match status" value="1"/>
</dbReference>
<sequence>MTQRFFNPVATHFGPGSLAELPHIVGSAKVVVVAFPEARALGLIQKIEQLLGDQLAYVIEDVSPNPDVARLAGMYNRFWQNEDACDTVVALGGGSAIDTAKALIVGTKSGHFDELLALLADGKSFTPHRVKTLIAIPTTAGTGSEVTPWATIWDAEKQKKYSLHLDCTWPKAAIVDPDLMLSLPRSVTISTGLDALSHAFESIWNVNANPVSDAFAISAINDIMTCLPLLLKDLNNEALRSSMALAAMKAGLAFSNTKTALAHSISYEMTLRYGLPHGIACSFTLPLVLKMAWGETPERDMVLQKVFDCNSQTAVERLRHFLHQLDVGTEFSDYGVSSPEALEMVRGAMQGARGKNFIGAKTIAALP</sequence>
<evidence type="ECO:0000259" key="3">
    <source>
        <dbReference type="Pfam" id="PF25137"/>
    </source>
</evidence>
<organism evidence="4 5">
    <name type="scientific">Herbaspirillum rhizosphaerae</name>
    <dbReference type="NCBI Taxonomy" id="346179"/>
    <lineage>
        <taxon>Bacteria</taxon>
        <taxon>Pseudomonadati</taxon>
        <taxon>Pseudomonadota</taxon>
        <taxon>Betaproteobacteria</taxon>
        <taxon>Burkholderiales</taxon>
        <taxon>Oxalobacteraceae</taxon>
        <taxon>Herbaspirillum</taxon>
    </lineage>
</organism>
<dbReference type="Gene3D" id="1.20.1090.10">
    <property type="entry name" value="Dehydroquinate synthase-like - alpha domain"/>
    <property type="match status" value="1"/>
</dbReference>
<dbReference type="PANTHER" id="PTHR11496:SF83">
    <property type="entry name" value="HYDROXYACID-OXOACID TRANSHYDROGENASE, MITOCHONDRIAL"/>
    <property type="match status" value="1"/>
</dbReference>
<dbReference type="Pfam" id="PF00465">
    <property type="entry name" value="Fe-ADH"/>
    <property type="match status" value="1"/>
</dbReference>
<comment type="caution">
    <text evidence="4">The sequence shown here is derived from an EMBL/GenBank/DDBJ whole genome shotgun (WGS) entry which is preliminary data.</text>
</comment>
<gene>
    <name evidence="4" type="ORF">PQR63_01630</name>
</gene>
<evidence type="ECO:0000259" key="2">
    <source>
        <dbReference type="Pfam" id="PF00465"/>
    </source>
</evidence>
<feature type="domain" description="Fe-containing alcohol dehydrogenase-like C-terminal" evidence="3">
    <location>
        <begin position="188"/>
        <end position="352"/>
    </location>
</feature>
<proteinExistence type="predicted"/>
<dbReference type="NCBIfam" id="TIGR03405">
    <property type="entry name" value="Phn_Fe-ADH"/>
    <property type="match status" value="1"/>
</dbReference>
<dbReference type="CDD" id="cd08182">
    <property type="entry name" value="HEPD"/>
    <property type="match status" value="1"/>
</dbReference>
<accession>A0ABW8Z3Y1</accession>
<dbReference type="RefSeq" id="WP_408165059.1">
    <property type="nucleotide sequence ID" value="NZ_JAQQFR010000001.1"/>
</dbReference>
<dbReference type="SUPFAM" id="SSF56796">
    <property type="entry name" value="Dehydroquinate synthase-like"/>
    <property type="match status" value="1"/>
</dbReference>
<dbReference type="PROSITE" id="PS00913">
    <property type="entry name" value="ADH_IRON_1"/>
    <property type="match status" value="1"/>
</dbReference>
<dbReference type="InterPro" id="IPR056798">
    <property type="entry name" value="ADH_Fe_C"/>
</dbReference>
<protein>
    <submittedName>
        <fullName evidence="4">Iron-containing alcohol dehydrogenase</fullName>
    </submittedName>
</protein>
<keyword evidence="5" id="KW-1185">Reference proteome</keyword>
<dbReference type="InterPro" id="IPR035873">
    <property type="entry name" value="PhpC"/>
</dbReference>
<reference evidence="4 5" key="1">
    <citation type="journal article" date="2024" name="Chem. Sci.">
        <title>Discovery of megapolipeptins by genome mining of a Burkholderiales bacteria collection.</title>
        <authorList>
            <person name="Paulo B.S."/>
            <person name="Recchia M.J.J."/>
            <person name="Lee S."/>
            <person name="Fergusson C.H."/>
            <person name="Romanowski S.B."/>
            <person name="Hernandez A."/>
            <person name="Krull N."/>
            <person name="Liu D.Y."/>
            <person name="Cavanagh H."/>
            <person name="Bos A."/>
            <person name="Gray C.A."/>
            <person name="Murphy B.T."/>
            <person name="Linington R.G."/>
            <person name="Eustaquio A.S."/>
        </authorList>
    </citation>
    <scope>NUCLEOTIDE SEQUENCE [LARGE SCALE GENOMIC DNA]</scope>
    <source>
        <strain evidence="4 5">RL21-008-BIB-B</strain>
    </source>
</reference>
<evidence type="ECO:0000256" key="1">
    <source>
        <dbReference type="ARBA" id="ARBA00023002"/>
    </source>
</evidence>
<dbReference type="InterPro" id="IPR001670">
    <property type="entry name" value="ADH_Fe/GldA"/>
</dbReference>
<dbReference type="EMBL" id="JAQQFR010000001">
    <property type="protein sequence ID" value="MFL9877066.1"/>
    <property type="molecule type" value="Genomic_DNA"/>
</dbReference>
<name>A0ABW8Z3Y1_9BURK</name>
<evidence type="ECO:0000313" key="5">
    <source>
        <dbReference type="Proteomes" id="UP001629214"/>
    </source>
</evidence>
<keyword evidence="1" id="KW-0560">Oxidoreductase</keyword>
<feature type="domain" description="Alcohol dehydrogenase iron-type/glycerol dehydrogenase GldA" evidence="2">
    <location>
        <begin position="8"/>
        <end position="177"/>
    </location>
</feature>
<dbReference type="Pfam" id="PF25137">
    <property type="entry name" value="ADH_Fe_C"/>
    <property type="match status" value="1"/>
</dbReference>
<dbReference type="Proteomes" id="UP001629214">
    <property type="component" value="Unassembled WGS sequence"/>
</dbReference>
<dbReference type="PANTHER" id="PTHR11496">
    <property type="entry name" value="ALCOHOL DEHYDROGENASE"/>
    <property type="match status" value="1"/>
</dbReference>
<dbReference type="InterPro" id="IPR017775">
    <property type="entry name" value="ADH_Fe_PsrA-like"/>
</dbReference>
<dbReference type="InterPro" id="IPR039697">
    <property type="entry name" value="Alcohol_dehydrogenase_Fe"/>
</dbReference>